<dbReference type="RefSeq" id="WP_301245687.1">
    <property type="nucleotide sequence ID" value="NZ_JAROCC010000020.1"/>
</dbReference>
<proteinExistence type="predicted"/>
<keyword evidence="1" id="KW-0472">Membrane</keyword>
<protein>
    <submittedName>
        <fullName evidence="2">Uncharacterized protein</fullName>
    </submittedName>
</protein>
<name>A0ABT8JVB5_9BACL</name>
<feature type="transmembrane region" description="Helical" evidence="1">
    <location>
        <begin position="129"/>
        <end position="149"/>
    </location>
</feature>
<keyword evidence="1" id="KW-0812">Transmembrane</keyword>
<comment type="caution">
    <text evidence="2">The sequence shown here is derived from an EMBL/GenBank/DDBJ whole genome shotgun (WGS) entry which is preliminary data.</text>
</comment>
<reference evidence="2" key="1">
    <citation type="submission" date="2023-03" db="EMBL/GenBank/DDBJ databases">
        <title>MT1 and MT2 Draft Genomes of Novel Species.</title>
        <authorList>
            <person name="Venkateswaran K."/>
        </authorList>
    </citation>
    <scope>NUCLEOTIDE SEQUENCE</scope>
    <source>
        <strain evidence="2">F6_3S_P_2</strain>
    </source>
</reference>
<keyword evidence="3" id="KW-1185">Reference proteome</keyword>
<evidence type="ECO:0000313" key="2">
    <source>
        <dbReference type="EMBL" id="MDN4609110.1"/>
    </source>
</evidence>
<keyword evidence="1" id="KW-1133">Transmembrane helix</keyword>
<evidence type="ECO:0000313" key="3">
    <source>
        <dbReference type="Proteomes" id="UP001175097"/>
    </source>
</evidence>
<dbReference type="EMBL" id="JAROCC010000020">
    <property type="protein sequence ID" value="MDN4609110.1"/>
    <property type="molecule type" value="Genomic_DNA"/>
</dbReference>
<dbReference type="Proteomes" id="UP001175097">
    <property type="component" value="Unassembled WGS sequence"/>
</dbReference>
<gene>
    <name evidence="2" type="ORF">P5G49_16735</name>
</gene>
<organism evidence="2 3">
    <name type="scientific">Sporosarcina highlanderae</name>
    <dbReference type="NCBI Taxonomy" id="3035916"/>
    <lineage>
        <taxon>Bacteria</taxon>
        <taxon>Bacillati</taxon>
        <taxon>Bacillota</taxon>
        <taxon>Bacilli</taxon>
        <taxon>Bacillales</taxon>
        <taxon>Caryophanaceae</taxon>
        <taxon>Sporosarcina</taxon>
    </lineage>
</organism>
<sequence length="153" mass="17666">MLNKLEKKILTDIYEMCINHKSPPKAIDYELIEKDNSDPKIMQMEFASYLIKLKNLGYISFQDSKVFLKGGWRNEKYKNNVIVNYTEHIVIEDKGIKLIQKDRETISGKILTEVNDIGTGVYSGVKKKLIAWIASIVFILILFLVKLVITKLL</sequence>
<evidence type="ECO:0000256" key="1">
    <source>
        <dbReference type="SAM" id="Phobius"/>
    </source>
</evidence>
<accession>A0ABT8JVB5</accession>